<evidence type="ECO:0000313" key="1">
    <source>
        <dbReference type="EMBL" id="UNH61237.1"/>
    </source>
</evidence>
<name>A0AC61TSM5_9CAUD</name>
<sequence>MEDYLEGFDMLSTTVEVLIDKLHELVEEGAQAEALVVSDKIKKYQYELS</sequence>
<protein>
    <submittedName>
        <fullName evidence="1">Uncharacterized protein</fullName>
    </submittedName>
</protein>
<evidence type="ECO:0000313" key="2">
    <source>
        <dbReference type="Proteomes" id="UP000829362"/>
    </source>
</evidence>
<dbReference type="EMBL" id="OL473597">
    <property type="protein sequence ID" value="UNH61237.1"/>
    <property type="molecule type" value="Genomic_DNA"/>
</dbReference>
<dbReference type="Proteomes" id="UP000829362">
    <property type="component" value="Segment"/>
</dbReference>
<keyword evidence="2" id="KW-1185">Reference proteome</keyword>
<gene>
    <name evidence="1" type="ORF">SSZBM1_120</name>
</gene>
<reference evidence="1" key="1">
    <citation type="submission" date="2021-11" db="EMBL/GenBank/DDBJ databases">
        <authorList>
            <person name="Rong C."/>
            <person name="Yang Y."/>
            <person name="Li S."/>
            <person name="Zhou K."/>
            <person name="Xu Y."/>
            <person name="Zhang R."/>
            <person name="Zhang Y."/>
        </authorList>
    </citation>
    <scope>NUCLEOTIDE SEQUENCE</scope>
</reference>
<proteinExistence type="predicted"/>
<organism evidence="1 2">
    <name type="scientific">Synechococcus phage S-SZBM1</name>
    <dbReference type="NCBI Taxonomy" id="2926475"/>
    <lineage>
        <taxon>Viruses</taxon>
        <taxon>Duplodnaviria</taxon>
        <taxon>Heunggongvirae</taxon>
        <taxon>Uroviricota</taxon>
        <taxon>Caudoviricetes</taxon>
        <taxon>Pantevenvirales</taxon>
        <taxon>Kyanoviridae</taxon>
        <taxon>Shenzhenivirus</taxon>
        <taxon>Shenzhenivirus sszbm1</taxon>
    </lineage>
</organism>
<accession>A0AC61TSM5</accession>